<feature type="domain" description="Golgin subfamily A conserved" evidence="4">
    <location>
        <begin position="542"/>
        <end position="777"/>
    </location>
</feature>
<dbReference type="EMBL" id="JBDJPC010000002">
    <property type="protein sequence ID" value="KAL1513475.1"/>
    <property type="molecule type" value="Genomic_DNA"/>
</dbReference>
<dbReference type="PANTHER" id="PTHR10881">
    <property type="entry name" value="GOLGIN SUBFAMILY A MEMBER-RELATED"/>
    <property type="match status" value="1"/>
</dbReference>
<dbReference type="Pfam" id="PF15070">
    <property type="entry name" value="GOLGA2L5"/>
    <property type="match status" value="2"/>
</dbReference>
<feature type="coiled-coil region" evidence="2">
    <location>
        <begin position="630"/>
        <end position="861"/>
    </location>
</feature>
<name>A0ABD1F7C7_HYPHA</name>
<evidence type="ECO:0000256" key="2">
    <source>
        <dbReference type="SAM" id="Coils"/>
    </source>
</evidence>
<evidence type="ECO:0000256" key="1">
    <source>
        <dbReference type="ARBA" id="ARBA00023054"/>
    </source>
</evidence>
<dbReference type="Proteomes" id="UP001566132">
    <property type="component" value="Unassembled WGS sequence"/>
</dbReference>
<feature type="compositionally biased region" description="Low complexity" evidence="3">
    <location>
        <begin position="43"/>
        <end position="55"/>
    </location>
</feature>
<proteinExistence type="predicted"/>
<feature type="coiled-coil region" evidence="2">
    <location>
        <begin position="334"/>
        <end position="361"/>
    </location>
</feature>
<keyword evidence="6" id="KW-1185">Reference proteome</keyword>
<feature type="region of interest" description="Disordered" evidence="3">
    <location>
        <begin position="24"/>
        <end position="60"/>
    </location>
</feature>
<evidence type="ECO:0000259" key="4">
    <source>
        <dbReference type="Pfam" id="PF15070"/>
    </source>
</evidence>
<dbReference type="PANTHER" id="PTHR10881:SF46">
    <property type="entry name" value="GOLGIN SUBFAMILY A MEMBER 2"/>
    <property type="match status" value="1"/>
</dbReference>
<sequence>MADVSIDKKLKLANTKKRFKELKELKKKRSETGDQNEECAIKSNSTSQPSNQPNNGASPVEQSLIELLQSSASITQSQENPTDLLKQDIAIESKEDTSLPNYFKSNAPAAFFDDISNSTIKAEQDQSHSSPSLLTYFNTSQEIPQNNENLNIGLPKYFDNVHSSDVIWENTVPEKKHSIQDQYTLFPEESQSPVKDEDVTCQDYPEIVQNAIQIEEFARQQLENSNPERFSIVDNSENILSPTDQTLMNYYESIGATEQEKLNICHTNQEIDSATNLTKKEIQHSNLESLKQLSSQLAEMIEPNYDHSLSRSVTNLEERNIGLAANLDQEMLESKQLHALNKELQSRITELETALSNREISSNLHNAQEVLQLKNELQTQIQTIGLLVAEKTDLTATVSQYELNLKQKIAECEELQARLRTSRGKVADLERELHNFKSDKAKFDVLLEEYDTTLEKIRGEYRSVKEQNDELTQDLLEVREKLKNTLDENVRLQEENKDLSGKLSLAEIKIQQLSFGGSLGTDNQIEQLTQQKFSLESEIANLNQMLKSIIKERDESTAQYHQYAQQLSAQIESLSTKLSQLQQEKETYINQEQERIKHIGVLEKQLQSIQSDQITYAARNSNNTDVKVELEKSRELCVELQIEKTSAQENFTKVSNENKLLVKELEAKTDSISQLESIIEQLRGNQPDSVKLLATMESDKVAASRAIQQNKELKQQLESMQEVFKKMDNDKVELTENLRGQQQTNKELIEKMQKTEATLQSLADAIEIKDQELQRLRNASEELTRQALHHEQLEDRWRHYEAHDNSAYVLQKELQEAKQTILKLKNELNQKEENNELIYQLNEARQTILQLTDELNLSRQLSNSNQKFEKSQDVLEIAQVVDDNQKEFDKNENVLDKENVMKYLEEKVKKTMQEIADLTDEKQRLEHIVMQLQGETETIGEYVALYQHQRMVLKQKALEKDQQLKQLATDREQIKIKLGKLNELIKKLVTEKGTLPMELIEQHESMMNQKGRFCEEHAKINDDISKITQNDIEQQKTAEESKEITETAEEIITLLSEIKASNLVEPDENYHCPWCSGQLMTV</sequence>
<evidence type="ECO:0000313" key="5">
    <source>
        <dbReference type="EMBL" id="KAL1513475.1"/>
    </source>
</evidence>
<reference evidence="5 6" key="1">
    <citation type="submission" date="2024-05" db="EMBL/GenBank/DDBJ databases">
        <title>Genetic variation in Jamaican populations of the coffee berry borer (Hypothenemus hampei).</title>
        <authorList>
            <person name="Errbii M."/>
            <person name="Myrie A."/>
        </authorList>
    </citation>
    <scope>NUCLEOTIDE SEQUENCE [LARGE SCALE GENOMIC DNA]</scope>
    <source>
        <strain evidence="5">JA-Hopewell-2020-01-JO</strain>
        <tissue evidence="5">Whole body</tissue>
    </source>
</reference>
<feature type="domain" description="Golgin subfamily A conserved" evidence="4">
    <location>
        <begin position="831"/>
        <end position="992"/>
    </location>
</feature>
<evidence type="ECO:0000313" key="6">
    <source>
        <dbReference type="Proteomes" id="UP001566132"/>
    </source>
</evidence>
<gene>
    <name evidence="5" type="ORF">ABEB36_002881</name>
</gene>
<organism evidence="5 6">
    <name type="scientific">Hypothenemus hampei</name>
    <name type="common">Coffee berry borer</name>
    <dbReference type="NCBI Taxonomy" id="57062"/>
    <lineage>
        <taxon>Eukaryota</taxon>
        <taxon>Metazoa</taxon>
        <taxon>Ecdysozoa</taxon>
        <taxon>Arthropoda</taxon>
        <taxon>Hexapoda</taxon>
        <taxon>Insecta</taxon>
        <taxon>Pterygota</taxon>
        <taxon>Neoptera</taxon>
        <taxon>Endopterygota</taxon>
        <taxon>Coleoptera</taxon>
        <taxon>Polyphaga</taxon>
        <taxon>Cucujiformia</taxon>
        <taxon>Curculionidae</taxon>
        <taxon>Scolytinae</taxon>
        <taxon>Hypothenemus</taxon>
    </lineage>
</organism>
<dbReference type="InterPro" id="IPR043976">
    <property type="entry name" value="GOLGA_cons_dom"/>
</dbReference>
<feature type="coiled-coil region" evidence="2">
    <location>
        <begin position="964"/>
        <end position="991"/>
    </location>
</feature>
<evidence type="ECO:0000256" key="3">
    <source>
        <dbReference type="SAM" id="MobiDB-lite"/>
    </source>
</evidence>
<dbReference type="AlphaFoldDB" id="A0ABD1F7C7"/>
<comment type="caution">
    <text evidence="5">The sequence shown here is derived from an EMBL/GenBank/DDBJ whole genome shotgun (WGS) entry which is preliminary data.</text>
</comment>
<feature type="coiled-coil region" evidence="2">
    <location>
        <begin position="901"/>
        <end position="935"/>
    </location>
</feature>
<keyword evidence="1 2" id="KW-0175">Coiled coil</keyword>
<dbReference type="InterPro" id="IPR024858">
    <property type="entry name" value="GOLGA"/>
</dbReference>
<accession>A0ABD1F7C7</accession>
<protein>
    <recommendedName>
        <fullName evidence="4">Golgin subfamily A conserved domain-containing protein</fullName>
    </recommendedName>
</protein>
<feature type="coiled-coil region" evidence="2">
    <location>
        <begin position="398"/>
        <end position="591"/>
    </location>
</feature>